<dbReference type="AlphaFoldDB" id="A0A510L7F4"/>
<dbReference type="KEGG" id="lhg:JMUB5056_1509"/>
<keyword evidence="1" id="KW-1133">Transmembrane helix</keyword>
<name>A0A510L7F4_9FUSO</name>
<reference evidence="2 3" key="1">
    <citation type="submission" date="2019-07" db="EMBL/GenBank/DDBJ databases">
        <title>Complete Genome Sequence of Leptotrichia hongkongensis Strain JMUB5056.</title>
        <authorList>
            <person name="Watanabe S."/>
            <person name="Cui L."/>
        </authorList>
    </citation>
    <scope>NUCLEOTIDE SEQUENCE [LARGE SCALE GENOMIC DNA]</scope>
    <source>
        <strain evidence="2 3">JMUB5056</strain>
    </source>
</reference>
<dbReference type="OrthoDB" id="81410at2"/>
<proteinExistence type="predicted"/>
<keyword evidence="1" id="KW-0812">Transmembrane</keyword>
<evidence type="ECO:0000313" key="2">
    <source>
        <dbReference type="EMBL" id="BBM59922.1"/>
    </source>
</evidence>
<accession>A0A510L7F4</accession>
<organism evidence="2 3">
    <name type="scientific">Leptotrichia hongkongensis</name>
    <dbReference type="NCBI Taxonomy" id="554406"/>
    <lineage>
        <taxon>Bacteria</taxon>
        <taxon>Fusobacteriati</taxon>
        <taxon>Fusobacteriota</taxon>
        <taxon>Fusobacteriia</taxon>
        <taxon>Fusobacteriales</taxon>
        <taxon>Leptotrichiaceae</taxon>
        <taxon>Leptotrichia</taxon>
    </lineage>
</organism>
<gene>
    <name evidence="2" type="ORF">JMUB5056_1509</name>
</gene>
<dbReference type="RefSeq" id="WP_147005883.1">
    <property type="nucleotide sequence ID" value="NZ_AP019846.1"/>
</dbReference>
<evidence type="ECO:0000313" key="3">
    <source>
        <dbReference type="Proteomes" id="UP000321561"/>
    </source>
</evidence>
<protein>
    <submittedName>
        <fullName evidence="2">Uncharacterized protein</fullName>
    </submittedName>
</protein>
<dbReference type="EMBL" id="AP019846">
    <property type="protein sequence ID" value="BBM59922.1"/>
    <property type="molecule type" value="Genomic_DNA"/>
</dbReference>
<evidence type="ECO:0000256" key="1">
    <source>
        <dbReference type="SAM" id="Phobius"/>
    </source>
</evidence>
<sequence>MLKKIMPIILIIIIVLSFKLFVINNFYVPKEFYWDRFDFNFKKREYFLEWEDGCKIIEIGKKGKYYYGRVISGGITLYKPGEYDYSKCEDEYFLIDSSKSLSLNLSLDGGIYYKKKEDVLNITKEYKVKKPYEFFIFSILR</sequence>
<feature type="transmembrane region" description="Helical" evidence="1">
    <location>
        <begin position="6"/>
        <end position="27"/>
    </location>
</feature>
<dbReference type="Proteomes" id="UP000321561">
    <property type="component" value="Chromosome"/>
</dbReference>
<keyword evidence="1" id="KW-0472">Membrane</keyword>